<accession>A0ABY1P3L2</accession>
<evidence type="ECO:0000256" key="4">
    <source>
        <dbReference type="ARBA" id="ARBA00022989"/>
    </source>
</evidence>
<evidence type="ECO:0000313" key="7">
    <source>
        <dbReference type="EMBL" id="SMP24880.1"/>
    </source>
</evidence>
<evidence type="ECO:0000256" key="6">
    <source>
        <dbReference type="RuleBase" id="RU363076"/>
    </source>
</evidence>
<feature type="transmembrane region" description="Helical" evidence="6">
    <location>
        <begin position="219"/>
        <end position="241"/>
    </location>
</feature>
<feature type="transmembrane region" description="Helical" evidence="6">
    <location>
        <begin position="7"/>
        <end position="27"/>
    </location>
</feature>
<keyword evidence="4 6" id="KW-1133">Transmembrane helix</keyword>
<reference evidence="7 8" key="1">
    <citation type="submission" date="2017-05" db="EMBL/GenBank/DDBJ databases">
        <authorList>
            <person name="Varghese N."/>
            <person name="Submissions S."/>
        </authorList>
    </citation>
    <scope>NUCLEOTIDE SEQUENCE [LARGE SCALE GENOMIC DNA]</scope>
    <source>
        <strain evidence="7 8">DSM 15949</strain>
    </source>
</reference>
<dbReference type="CDD" id="cd06662">
    <property type="entry name" value="SURF1"/>
    <property type="match status" value="1"/>
</dbReference>
<dbReference type="PANTHER" id="PTHR23427">
    <property type="entry name" value="SURFEIT LOCUS PROTEIN"/>
    <property type="match status" value="1"/>
</dbReference>
<dbReference type="Pfam" id="PF02104">
    <property type="entry name" value="SURF1"/>
    <property type="match status" value="1"/>
</dbReference>
<proteinExistence type="inferred from homology"/>
<keyword evidence="8" id="KW-1185">Reference proteome</keyword>
<dbReference type="Proteomes" id="UP001157914">
    <property type="component" value="Unassembled WGS sequence"/>
</dbReference>
<organism evidence="7 8">
    <name type="scientific">Roseibium denhamense</name>
    <dbReference type="NCBI Taxonomy" id="76305"/>
    <lineage>
        <taxon>Bacteria</taxon>
        <taxon>Pseudomonadati</taxon>
        <taxon>Pseudomonadota</taxon>
        <taxon>Alphaproteobacteria</taxon>
        <taxon>Hyphomicrobiales</taxon>
        <taxon>Stappiaceae</taxon>
        <taxon>Roseibium</taxon>
    </lineage>
</organism>
<evidence type="ECO:0000313" key="8">
    <source>
        <dbReference type="Proteomes" id="UP001157914"/>
    </source>
</evidence>
<keyword evidence="3 6" id="KW-0812">Transmembrane</keyword>
<comment type="similarity">
    <text evidence="2 6">Belongs to the SURF1 family.</text>
</comment>
<sequence>MGRIRKLIIPAIAAAIALAILLNLGFWQLNRLDWKNRLIAAVQESVTKAPVPAPGPQGWDALRSEDIPDYKHVELQGRFLPGAVYYYIALTDAKGLYGGPGYFVYSPFETDAGWQLMINRGFVPDFLVEEQRDVIETPPAGRQTLTGLIRMGEKPNWTTPDPDLDKRIWFARDTDDMASALNAAGEIAPYSVDLDADHTPEAGVPQAGETIISFKNDHLGYALTWFGLAATLIGVFLTYAATILWPRKEGTNGDAAESNGR</sequence>
<dbReference type="PANTHER" id="PTHR23427:SF2">
    <property type="entry name" value="SURFEIT LOCUS PROTEIN 1"/>
    <property type="match status" value="1"/>
</dbReference>
<dbReference type="EMBL" id="FXTT01000003">
    <property type="protein sequence ID" value="SMP24880.1"/>
    <property type="molecule type" value="Genomic_DNA"/>
</dbReference>
<comment type="subcellular location">
    <subcellularLocation>
        <location evidence="6">Cell membrane</location>
        <topology evidence="6">Multi-pass membrane protein</topology>
    </subcellularLocation>
    <subcellularLocation>
        <location evidence="1">Membrane</location>
    </subcellularLocation>
</comment>
<dbReference type="RefSeq" id="WP_155193963.1">
    <property type="nucleotide sequence ID" value="NZ_BAAAEA010000002.1"/>
</dbReference>
<dbReference type="PROSITE" id="PS50895">
    <property type="entry name" value="SURF1"/>
    <property type="match status" value="1"/>
</dbReference>
<dbReference type="InterPro" id="IPR002994">
    <property type="entry name" value="Surf1/Shy1"/>
</dbReference>
<evidence type="ECO:0000256" key="1">
    <source>
        <dbReference type="ARBA" id="ARBA00004370"/>
    </source>
</evidence>
<evidence type="ECO:0000256" key="2">
    <source>
        <dbReference type="ARBA" id="ARBA00007165"/>
    </source>
</evidence>
<keyword evidence="5 6" id="KW-0472">Membrane</keyword>
<keyword evidence="6" id="KW-1003">Cell membrane</keyword>
<dbReference type="InterPro" id="IPR045214">
    <property type="entry name" value="Surf1/Surf4"/>
</dbReference>
<comment type="caution">
    <text evidence="7">The sequence shown here is derived from an EMBL/GenBank/DDBJ whole genome shotgun (WGS) entry which is preliminary data.</text>
</comment>
<name>A0ABY1P3L2_9HYPH</name>
<protein>
    <recommendedName>
        <fullName evidence="6">SURF1-like protein</fullName>
    </recommendedName>
</protein>
<evidence type="ECO:0000256" key="3">
    <source>
        <dbReference type="ARBA" id="ARBA00022692"/>
    </source>
</evidence>
<gene>
    <name evidence="7" type="ORF">SAMN06265374_2494</name>
</gene>
<evidence type="ECO:0000256" key="5">
    <source>
        <dbReference type="ARBA" id="ARBA00023136"/>
    </source>
</evidence>